<dbReference type="STRING" id="582899.Hden_1833"/>
<proteinExistence type="predicted"/>
<reference evidence="3" key="1">
    <citation type="journal article" date="2011" name="J. Bacteriol.">
        <title>Genome sequences of eight morphologically diverse alphaproteobacteria.</title>
        <authorList>
            <consortium name="US DOE Joint Genome Institute"/>
            <person name="Brown P.J."/>
            <person name="Kysela D.T."/>
            <person name="Buechlein A."/>
            <person name="Hemmerich C."/>
            <person name="Brun Y.V."/>
        </authorList>
    </citation>
    <scope>NUCLEOTIDE SEQUENCE [LARGE SCALE GENOMIC DNA]</scope>
    <source>
        <strain evidence="3">ATCC 51888 / DSM 1869 / NCIB 11706 / TK 0415</strain>
    </source>
</reference>
<accession>D8JZ34</accession>
<protein>
    <recommendedName>
        <fullName evidence="1">Cyclophilin TM1367-like domain-containing protein</fullName>
    </recommendedName>
</protein>
<gene>
    <name evidence="2" type="ordered locus">Hden_1833</name>
</gene>
<sequence length="125" mass="13356">MRKIVIRAGGVSIRAKLLDTPTAERIWAALPIEAAARTWGEEVYFDAPVSSAAEPDARVVVKPGDIAFWPDGDAIAIGFGPTPLSRTRGEIRLAGPSNVWAKALDDVRQLKCVHPGVAISIQEDG</sequence>
<dbReference type="InterPro" id="IPR025658">
    <property type="entry name" value="Cyclophilin_TM1367"/>
</dbReference>
<dbReference type="eggNOG" id="COG2164">
    <property type="taxonomic scope" value="Bacteria"/>
</dbReference>
<dbReference type="SUPFAM" id="SSF50891">
    <property type="entry name" value="Cyclophilin-like"/>
    <property type="match status" value="1"/>
</dbReference>
<dbReference type="OrthoDB" id="7061637at2"/>
<evidence type="ECO:0000259" key="1">
    <source>
        <dbReference type="Pfam" id="PF04126"/>
    </source>
</evidence>
<dbReference type="AlphaFoldDB" id="D8JZ34"/>
<dbReference type="EMBL" id="CP002083">
    <property type="protein sequence ID" value="ADJ23636.1"/>
    <property type="molecule type" value="Genomic_DNA"/>
</dbReference>
<dbReference type="Proteomes" id="UP000002033">
    <property type="component" value="Chromosome"/>
</dbReference>
<organism evidence="2 3">
    <name type="scientific">Hyphomicrobium denitrificans (strain ATCC 51888 / DSM 1869 / NCIMB 11706 / TK 0415)</name>
    <dbReference type="NCBI Taxonomy" id="582899"/>
    <lineage>
        <taxon>Bacteria</taxon>
        <taxon>Pseudomonadati</taxon>
        <taxon>Pseudomonadota</taxon>
        <taxon>Alphaproteobacteria</taxon>
        <taxon>Hyphomicrobiales</taxon>
        <taxon>Hyphomicrobiaceae</taxon>
        <taxon>Hyphomicrobium</taxon>
    </lineage>
</organism>
<dbReference type="HOGENOM" id="CLU_144084_0_0_5"/>
<evidence type="ECO:0000313" key="3">
    <source>
        <dbReference type="Proteomes" id="UP000002033"/>
    </source>
</evidence>
<dbReference type="RefSeq" id="WP_013215795.1">
    <property type="nucleotide sequence ID" value="NC_014313.1"/>
</dbReference>
<dbReference type="Pfam" id="PF04126">
    <property type="entry name" value="Cyclophil_like"/>
    <property type="match status" value="1"/>
</dbReference>
<dbReference type="InterPro" id="IPR029000">
    <property type="entry name" value="Cyclophilin-like_dom_sf"/>
</dbReference>
<keyword evidence="3" id="KW-1185">Reference proteome</keyword>
<feature type="domain" description="Cyclophilin TM1367-like" evidence="1">
    <location>
        <begin position="3"/>
        <end position="121"/>
    </location>
</feature>
<dbReference type="Gene3D" id="2.40.100.20">
    <property type="match status" value="1"/>
</dbReference>
<name>D8JZ34_HYPDA</name>
<dbReference type="KEGG" id="hdn:Hden_1833"/>
<evidence type="ECO:0000313" key="2">
    <source>
        <dbReference type="EMBL" id="ADJ23636.1"/>
    </source>
</evidence>